<accession>A0ABV2J0I1</accession>
<dbReference type="InterPro" id="IPR029014">
    <property type="entry name" value="NiFe-Hase_large"/>
</dbReference>
<dbReference type="Proteomes" id="UP001549047">
    <property type="component" value="Unassembled WGS sequence"/>
</dbReference>
<evidence type="ECO:0000313" key="2">
    <source>
        <dbReference type="Proteomes" id="UP001549047"/>
    </source>
</evidence>
<dbReference type="InterPro" id="IPR050867">
    <property type="entry name" value="NiFe/NiFeSe_hydrgnase_LSU"/>
</dbReference>
<comment type="caution">
    <text evidence="1">The sequence shown here is derived from an EMBL/GenBank/DDBJ whole genome shotgun (WGS) entry which is preliminary data.</text>
</comment>
<name>A0ABV2J0I1_9HYPH</name>
<organism evidence="1 2">
    <name type="scientific">Rhizobium aquaticum</name>
    <dbReference type="NCBI Taxonomy" id="1549636"/>
    <lineage>
        <taxon>Bacteria</taxon>
        <taxon>Pseudomonadati</taxon>
        <taxon>Pseudomonadota</taxon>
        <taxon>Alphaproteobacteria</taxon>
        <taxon>Hyphomicrobiales</taxon>
        <taxon>Rhizobiaceae</taxon>
        <taxon>Rhizobium/Agrobacterium group</taxon>
        <taxon>Rhizobium</taxon>
    </lineage>
</organism>
<protein>
    <recommendedName>
        <fullName evidence="3">Hydrogenase assembly protein HupF</fullName>
    </recommendedName>
</protein>
<gene>
    <name evidence="1" type="ORF">ABID16_002528</name>
</gene>
<reference evidence="1 2" key="1">
    <citation type="submission" date="2024-06" db="EMBL/GenBank/DDBJ databases">
        <title>Genomic Encyclopedia of Type Strains, Phase IV (KMG-IV): sequencing the most valuable type-strain genomes for metagenomic binning, comparative biology and taxonomic classification.</title>
        <authorList>
            <person name="Goeker M."/>
        </authorList>
    </citation>
    <scope>NUCLEOTIDE SEQUENCE [LARGE SCALE GENOMIC DNA]</scope>
    <source>
        <strain evidence="1 2">DSM 29780</strain>
    </source>
</reference>
<dbReference type="RefSeq" id="WP_354556702.1">
    <property type="nucleotide sequence ID" value="NZ_JBEPMB010000003.1"/>
</dbReference>
<dbReference type="Gene3D" id="1.10.645.10">
    <property type="entry name" value="Cytochrome-c3 Hydrogenase, chain B"/>
    <property type="match status" value="2"/>
</dbReference>
<dbReference type="SUPFAM" id="SSF56762">
    <property type="entry name" value="HydB/Nqo4-like"/>
    <property type="match status" value="1"/>
</dbReference>
<evidence type="ECO:0000313" key="1">
    <source>
        <dbReference type="EMBL" id="MET3614191.1"/>
    </source>
</evidence>
<dbReference type="InterPro" id="IPR001501">
    <property type="entry name" value="Ni-dep_hyd_lsu"/>
</dbReference>
<evidence type="ECO:0008006" key="3">
    <source>
        <dbReference type="Google" id="ProtNLM"/>
    </source>
</evidence>
<dbReference type="PANTHER" id="PTHR42958:SF4">
    <property type="entry name" value="HYDROGENASE EXPRESSION_FORMATION PROTEIN HUPK"/>
    <property type="match status" value="1"/>
</dbReference>
<sequence>MNTPLAAGSVAISVSLARDAICAVEVKSVRPPALARLFEGRAPSEAPRLAGQIFSLCGFAQATASRLALAKAVGEALSEEARTFAAAGLLAERIFETLRPLVMQWPGKLTATVQASAGQHLREALKASRTIIGMAESGWESPRVLADARDALRQSASAIGVPAAGAEPMKGSLLETIALDLTRDDIFPRRPVEALDGRDDDEVVGLLVKAETYAQRPSLAGRVIETGTHGRMRQRQASDAGRALSARLNARIADLSASLSQLDAITDGRAVELDALMCDGVASGHGYGAVECARGRLYHAARLDAEGRIAQYRILAPTEWNFHPAGPFVETLLSSRIGAGDMARLRIAKLAALFDPCVAFDITVKEIAHA</sequence>
<keyword evidence="2" id="KW-1185">Reference proteome</keyword>
<dbReference type="PANTHER" id="PTHR42958">
    <property type="entry name" value="HYDROGENASE-2 LARGE CHAIN"/>
    <property type="match status" value="1"/>
</dbReference>
<proteinExistence type="predicted"/>
<dbReference type="EMBL" id="JBEPMB010000003">
    <property type="protein sequence ID" value="MET3614191.1"/>
    <property type="molecule type" value="Genomic_DNA"/>
</dbReference>
<dbReference type="Pfam" id="PF00374">
    <property type="entry name" value="NiFeSe_Hases"/>
    <property type="match status" value="1"/>
</dbReference>